<dbReference type="PANTHER" id="PTHR42776">
    <property type="entry name" value="SERINE PEPTIDASE S9 FAMILY MEMBER"/>
    <property type="match status" value="1"/>
</dbReference>
<dbReference type="InterPro" id="IPR001375">
    <property type="entry name" value="Peptidase_S9_cat"/>
</dbReference>
<comment type="caution">
    <text evidence="4">The sequence shown here is derived from an EMBL/GenBank/DDBJ whole genome shotgun (WGS) entry which is preliminary data.</text>
</comment>
<dbReference type="PANTHER" id="PTHR42776:SF27">
    <property type="entry name" value="DIPEPTIDYL PEPTIDASE FAMILY MEMBER 6"/>
    <property type="match status" value="1"/>
</dbReference>
<sequence length="632" mass="68748">MTSGTHSTPRRRDPAAAGASIPRRVLFGQETRTSLALSPDGRSLAWLERRNTHWQVRTATLENLTAGGEGTWLTALPGGVEDVKWASDDAHLLVTRDPHGDERTVLSAVAIRGTAIHDLTPPGVSARLLAVSGRRPELLLASVGGHLERREISTGARLSVRPNPGFFRWIIDHASLEAEGGLLMRGDGGIDVCARAGDTWPVVFSVGHEDAATTSLARSSQGGRYFYLLTSAGAQTTRLVELDTRTGEIAEILAEAPDADVCSVWFDPVTGRPRAAALSRARKQTVVLDEDAALDAHRLCPDPEAELTFLGSSDDDRLWLGAVSRADRSPEYRILDRVTGSILHRIPQRPELSAFDLATPEPIEFSSRDGLSIHGYVTFPPAVARKGLPTVLLVHGGPWERDTWRYDGLVQLLADRGYLCLQVNFRGSTGYGKAFLNAGDREWAGLMHQDLVDAVGHVTAQGWADPENIAIMGASYGGYAALVGAAFTPDLFRCAVDLCGPANLATVISSIPAHWTAARTLMTKRVGDPETEPEFCWERSPLSRIDDIEIPLLIVHGGKDIRVRREESEAIVNALRERGVPHRYLLYPEEGHFFRSRANWMHLLTSVEEFLAEHLGGAAEEPGPESDGALVS</sequence>
<dbReference type="Proteomes" id="UP001596496">
    <property type="component" value="Unassembled WGS sequence"/>
</dbReference>
<feature type="domain" description="Peptidase S9 prolyl oligopeptidase catalytic" evidence="3">
    <location>
        <begin position="404"/>
        <end position="617"/>
    </location>
</feature>
<dbReference type="Pfam" id="PF00326">
    <property type="entry name" value="Peptidase_S9"/>
    <property type="match status" value="1"/>
</dbReference>
<proteinExistence type="predicted"/>
<dbReference type="InterPro" id="IPR011042">
    <property type="entry name" value="6-blade_b-propeller_TolB-like"/>
</dbReference>
<dbReference type="Gene3D" id="3.40.50.1820">
    <property type="entry name" value="alpha/beta hydrolase"/>
    <property type="match status" value="1"/>
</dbReference>
<keyword evidence="1" id="KW-0378">Hydrolase</keyword>
<organism evidence="4 5">
    <name type="scientific">Sphaerisporangium rhizosphaerae</name>
    <dbReference type="NCBI Taxonomy" id="2269375"/>
    <lineage>
        <taxon>Bacteria</taxon>
        <taxon>Bacillati</taxon>
        <taxon>Actinomycetota</taxon>
        <taxon>Actinomycetes</taxon>
        <taxon>Streptosporangiales</taxon>
        <taxon>Streptosporangiaceae</taxon>
        <taxon>Sphaerisporangium</taxon>
    </lineage>
</organism>
<evidence type="ECO:0000256" key="1">
    <source>
        <dbReference type="ARBA" id="ARBA00022801"/>
    </source>
</evidence>
<keyword evidence="5" id="KW-1185">Reference proteome</keyword>
<accession>A0ABW2NZ78</accession>
<dbReference type="EMBL" id="JBHTCG010000006">
    <property type="protein sequence ID" value="MFC7382693.1"/>
    <property type="molecule type" value="Genomic_DNA"/>
</dbReference>
<evidence type="ECO:0000313" key="4">
    <source>
        <dbReference type="EMBL" id="MFC7382693.1"/>
    </source>
</evidence>
<protein>
    <submittedName>
        <fullName evidence="4">S9 family peptidase</fullName>
    </submittedName>
</protein>
<gene>
    <name evidence="4" type="ORF">ACFQSB_10795</name>
</gene>
<evidence type="ECO:0000256" key="2">
    <source>
        <dbReference type="SAM" id="MobiDB-lite"/>
    </source>
</evidence>
<name>A0ABW2NZ78_9ACTN</name>
<dbReference type="RefSeq" id="WP_380825981.1">
    <property type="nucleotide sequence ID" value="NZ_JBHTCG010000006.1"/>
</dbReference>
<feature type="region of interest" description="Disordered" evidence="2">
    <location>
        <begin position="1"/>
        <end position="21"/>
    </location>
</feature>
<evidence type="ECO:0000259" key="3">
    <source>
        <dbReference type="Pfam" id="PF00326"/>
    </source>
</evidence>
<reference evidence="5" key="1">
    <citation type="journal article" date="2019" name="Int. J. Syst. Evol. Microbiol.">
        <title>The Global Catalogue of Microorganisms (GCM) 10K type strain sequencing project: providing services to taxonomists for standard genome sequencing and annotation.</title>
        <authorList>
            <consortium name="The Broad Institute Genomics Platform"/>
            <consortium name="The Broad Institute Genome Sequencing Center for Infectious Disease"/>
            <person name="Wu L."/>
            <person name="Ma J."/>
        </authorList>
    </citation>
    <scope>NUCLEOTIDE SEQUENCE [LARGE SCALE GENOMIC DNA]</scope>
    <source>
        <strain evidence="5">CECT 7649</strain>
    </source>
</reference>
<evidence type="ECO:0000313" key="5">
    <source>
        <dbReference type="Proteomes" id="UP001596496"/>
    </source>
</evidence>
<dbReference type="SUPFAM" id="SSF53474">
    <property type="entry name" value="alpha/beta-Hydrolases"/>
    <property type="match status" value="1"/>
</dbReference>
<dbReference type="Gene3D" id="2.120.10.30">
    <property type="entry name" value="TolB, C-terminal domain"/>
    <property type="match status" value="1"/>
</dbReference>
<dbReference type="InterPro" id="IPR029058">
    <property type="entry name" value="AB_hydrolase_fold"/>
</dbReference>
<dbReference type="SUPFAM" id="SSF82171">
    <property type="entry name" value="DPP6 N-terminal domain-like"/>
    <property type="match status" value="1"/>
</dbReference>